<evidence type="ECO:0000313" key="3">
    <source>
        <dbReference type="EMBL" id="KKN41002.1"/>
    </source>
</evidence>
<gene>
    <name evidence="3" type="ORF">LCGC14_0727760</name>
</gene>
<comment type="caution">
    <text evidence="3">The sequence shown here is derived from an EMBL/GenBank/DDBJ whole genome shotgun (WGS) entry which is preliminary data.</text>
</comment>
<feature type="domain" description="CAAX prenyl protease 2/Lysostaphin resistance protein A-like" evidence="2">
    <location>
        <begin position="245"/>
        <end position="350"/>
    </location>
</feature>
<feature type="transmembrane region" description="Helical" evidence="1">
    <location>
        <begin position="307"/>
        <end position="331"/>
    </location>
</feature>
<dbReference type="GO" id="GO:0004175">
    <property type="term" value="F:endopeptidase activity"/>
    <property type="evidence" value="ECO:0007669"/>
    <property type="project" value="UniProtKB-ARBA"/>
</dbReference>
<protein>
    <recommendedName>
        <fullName evidence="2">CAAX prenyl protease 2/Lysostaphin resistance protein A-like domain-containing protein</fullName>
    </recommendedName>
</protein>
<dbReference type="InterPro" id="IPR003675">
    <property type="entry name" value="Rce1/LyrA-like_dom"/>
</dbReference>
<dbReference type="AlphaFoldDB" id="A0A0F9QVJ7"/>
<keyword evidence="1" id="KW-0812">Transmembrane</keyword>
<accession>A0A0F9QVJ7</accession>
<organism evidence="3">
    <name type="scientific">marine sediment metagenome</name>
    <dbReference type="NCBI Taxonomy" id="412755"/>
    <lineage>
        <taxon>unclassified sequences</taxon>
        <taxon>metagenomes</taxon>
        <taxon>ecological metagenomes</taxon>
    </lineage>
</organism>
<keyword evidence="1" id="KW-1133">Transmembrane helix</keyword>
<reference evidence="3" key="1">
    <citation type="journal article" date="2015" name="Nature">
        <title>Complex archaea that bridge the gap between prokaryotes and eukaryotes.</title>
        <authorList>
            <person name="Spang A."/>
            <person name="Saw J.H."/>
            <person name="Jorgensen S.L."/>
            <person name="Zaremba-Niedzwiedzka K."/>
            <person name="Martijn J."/>
            <person name="Lind A.E."/>
            <person name="van Eijk R."/>
            <person name="Schleper C."/>
            <person name="Guy L."/>
            <person name="Ettema T.J."/>
        </authorList>
    </citation>
    <scope>NUCLEOTIDE SEQUENCE</scope>
</reference>
<feature type="transmembrane region" description="Helical" evidence="1">
    <location>
        <begin position="105"/>
        <end position="131"/>
    </location>
</feature>
<sequence>MNNKELHNPEEDQHQLEFDWIFCPICGNKLPNVQNLRFCIKCGMNLKFIKENKKLPSPNTLNPYKSTSQYPLNQYSYEALELPKIADEQLIGPDKPELWSSMTSIGLPLGAFLFMNFIIGGFFALLTYASLDINTIFELTLNPYFISFISLFELIFILFPVLYIRKYLQNPTLKNRFILLGFTLRGFDRKKLLKEILIGLSFAFVGVLMVALVSFFTEEIIEYLFGIEIIQDNNLTGFLPMDIPSLIVLSIIMILIIGTSEEILFRGFMQKGLERRVGSKMGILLTAFLFSMIHVIGFLFIALDSPLVILISFLLSFFPYFSISIMLGLMYHWRKENLIAVVITHGVYDVLTIILAFFLYRIF</sequence>
<keyword evidence="1" id="KW-0472">Membrane</keyword>
<feature type="transmembrane region" description="Helical" evidence="1">
    <location>
        <begin position="243"/>
        <end position="260"/>
    </location>
</feature>
<dbReference type="GO" id="GO:0080120">
    <property type="term" value="P:CAAX-box protein maturation"/>
    <property type="evidence" value="ECO:0007669"/>
    <property type="project" value="UniProtKB-ARBA"/>
</dbReference>
<dbReference type="EMBL" id="LAZR01001674">
    <property type="protein sequence ID" value="KKN41002.1"/>
    <property type="molecule type" value="Genomic_DNA"/>
</dbReference>
<feature type="transmembrane region" description="Helical" evidence="1">
    <location>
        <begin position="281"/>
        <end position="301"/>
    </location>
</feature>
<name>A0A0F9QVJ7_9ZZZZ</name>
<feature type="transmembrane region" description="Helical" evidence="1">
    <location>
        <begin position="338"/>
        <end position="360"/>
    </location>
</feature>
<dbReference type="Pfam" id="PF02517">
    <property type="entry name" value="Rce1-like"/>
    <property type="match status" value="1"/>
</dbReference>
<feature type="transmembrane region" description="Helical" evidence="1">
    <location>
        <begin position="196"/>
        <end position="216"/>
    </location>
</feature>
<proteinExistence type="predicted"/>
<evidence type="ECO:0000256" key="1">
    <source>
        <dbReference type="SAM" id="Phobius"/>
    </source>
</evidence>
<feature type="transmembrane region" description="Helical" evidence="1">
    <location>
        <begin position="143"/>
        <end position="164"/>
    </location>
</feature>
<evidence type="ECO:0000259" key="2">
    <source>
        <dbReference type="Pfam" id="PF02517"/>
    </source>
</evidence>